<evidence type="ECO:0000259" key="3">
    <source>
        <dbReference type="Pfam" id="PF00561"/>
    </source>
</evidence>
<evidence type="ECO:0000313" key="5">
    <source>
        <dbReference type="Proteomes" id="UP001149165"/>
    </source>
</evidence>
<dbReference type="OrthoDB" id="284184at2759"/>
<dbReference type="InterPro" id="IPR000639">
    <property type="entry name" value="Epox_hydrolase-like"/>
</dbReference>
<sequence>MPPFPRKTLAVGSSGHTYAYICIKPTGKTPSKSAIVFFHGFPAIADIWTRQIKYFAELGHTVIAPDLLGFGGSSKPHDVSEYTSWTAVEDLIGILDAEGLDKFHGVGHDAGAYFLSRLYNYHPERLHSLTFLSVPYSAPGVHFDLDVMSALLEKFIGFDKLGYMRFLASSDSPRLIGDHLESFLSIAYHGDMDVRSEHFYPPGKLEAWLKADRVDDFLVLSVEDKENLVDSFRKGDWVAATNGYRLMAGNLNEERENADIAAGKLATKIKVPVLGIDSQAEKSSLPGSMQKGVSQFLEDESLGTFVTVPSQGHYPHVVSAGEVNEAIKSLVDSIDA</sequence>
<protein>
    <recommendedName>
        <fullName evidence="3">AB hydrolase-1 domain-containing protein</fullName>
    </recommendedName>
</protein>
<dbReference type="GO" id="GO:0017000">
    <property type="term" value="P:antibiotic biosynthetic process"/>
    <property type="evidence" value="ECO:0007669"/>
    <property type="project" value="UniProtKB-ARBA"/>
</dbReference>
<keyword evidence="5" id="KW-1185">Reference proteome</keyword>
<dbReference type="PRINTS" id="PR00412">
    <property type="entry name" value="EPOXHYDRLASE"/>
</dbReference>
<dbReference type="PANTHER" id="PTHR43329">
    <property type="entry name" value="EPOXIDE HYDROLASE"/>
    <property type="match status" value="1"/>
</dbReference>
<reference evidence="4" key="1">
    <citation type="submission" date="2022-11" db="EMBL/GenBank/DDBJ databases">
        <authorList>
            <person name="Petersen C."/>
        </authorList>
    </citation>
    <scope>NUCLEOTIDE SEQUENCE</scope>
    <source>
        <strain evidence="4">IBT 30069</strain>
    </source>
</reference>
<reference evidence="4" key="2">
    <citation type="journal article" date="2023" name="IMA Fungus">
        <title>Comparative genomic study of the Penicillium genus elucidates a diverse pangenome and 15 lateral gene transfer events.</title>
        <authorList>
            <person name="Petersen C."/>
            <person name="Sorensen T."/>
            <person name="Nielsen M.R."/>
            <person name="Sondergaard T.E."/>
            <person name="Sorensen J.L."/>
            <person name="Fitzpatrick D.A."/>
            <person name="Frisvad J.C."/>
            <person name="Nielsen K.L."/>
        </authorList>
    </citation>
    <scope>NUCLEOTIDE SEQUENCE</scope>
    <source>
        <strain evidence="4">IBT 30069</strain>
    </source>
</reference>
<dbReference type="InterPro" id="IPR029058">
    <property type="entry name" value="AB_hydrolase_fold"/>
</dbReference>
<accession>A0A9W9FTN6</accession>
<dbReference type="InterPro" id="IPR000073">
    <property type="entry name" value="AB_hydrolase_1"/>
</dbReference>
<dbReference type="Proteomes" id="UP001149165">
    <property type="component" value="Unassembled WGS sequence"/>
</dbReference>
<evidence type="ECO:0000256" key="1">
    <source>
        <dbReference type="ARBA" id="ARBA00022801"/>
    </source>
</evidence>
<evidence type="ECO:0000256" key="2">
    <source>
        <dbReference type="ARBA" id="ARBA00038334"/>
    </source>
</evidence>
<evidence type="ECO:0000313" key="4">
    <source>
        <dbReference type="EMBL" id="KAJ5106251.1"/>
    </source>
</evidence>
<dbReference type="Gene3D" id="3.40.50.1820">
    <property type="entry name" value="alpha/beta hydrolase"/>
    <property type="match status" value="1"/>
</dbReference>
<proteinExistence type="inferred from homology"/>
<gene>
    <name evidence="4" type="ORF">N7456_002926</name>
</gene>
<dbReference type="AlphaFoldDB" id="A0A9W9FTN6"/>
<comment type="caution">
    <text evidence="4">The sequence shown here is derived from an EMBL/GenBank/DDBJ whole genome shotgun (WGS) entry which is preliminary data.</text>
</comment>
<feature type="domain" description="AB hydrolase-1" evidence="3">
    <location>
        <begin position="34"/>
        <end position="184"/>
    </location>
</feature>
<keyword evidence="1" id="KW-0378">Hydrolase</keyword>
<dbReference type="GO" id="GO:0016787">
    <property type="term" value="F:hydrolase activity"/>
    <property type="evidence" value="ECO:0007669"/>
    <property type="project" value="UniProtKB-KW"/>
</dbReference>
<dbReference type="Pfam" id="PF00561">
    <property type="entry name" value="Abhydrolase_1"/>
    <property type="match status" value="1"/>
</dbReference>
<dbReference type="GO" id="GO:0072330">
    <property type="term" value="P:monocarboxylic acid biosynthetic process"/>
    <property type="evidence" value="ECO:0007669"/>
    <property type="project" value="UniProtKB-ARBA"/>
</dbReference>
<dbReference type="EMBL" id="JAPQKH010000003">
    <property type="protein sequence ID" value="KAJ5106251.1"/>
    <property type="molecule type" value="Genomic_DNA"/>
</dbReference>
<comment type="similarity">
    <text evidence="2">Belongs to the AB hydrolase superfamily. Epoxide hydrolase family.</text>
</comment>
<organism evidence="4 5">
    <name type="scientific">Penicillium angulare</name>
    <dbReference type="NCBI Taxonomy" id="116970"/>
    <lineage>
        <taxon>Eukaryota</taxon>
        <taxon>Fungi</taxon>
        <taxon>Dikarya</taxon>
        <taxon>Ascomycota</taxon>
        <taxon>Pezizomycotina</taxon>
        <taxon>Eurotiomycetes</taxon>
        <taxon>Eurotiomycetidae</taxon>
        <taxon>Eurotiales</taxon>
        <taxon>Aspergillaceae</taxon>
        <taxon>Penicillium</taxon>
    </lineage>
</organism>
<name>A0A9W9FTN6_9EURO</name>
<dbReference type="SUPFAM" id="SSF53474">
    <property type="entry name" value="alpha/beta-Hydrolases"/>
    <property type="match status" value="1"/>
</dbReference>